<evidence type="ECO:0000256" key="11">
    <source>
        <dbReference type="ARBA" id="ARBA00040821"/>
    </source>
</evidence>
<feature type="transmembrane region" description="Helical" evidence="14">
    <location>
        <begin position="538"/>
        <end position="557"/>
    </location>
</feature>
<evidence type="ECO:0000256" key="8">
    <source>
        <dbReference type="ARBA" id="ARBA00023157"/>
    </source>
</evidence>
<evidence type="ECO:0000256" key="13">
    <source>
        <dbReference type="SAM" id="MobiDB-lite"/>
    </source>
</evidence>
<dbReference type="GO" id="GO:0070508">
    <property type="term" value="P:cholesterol import"/>
    <property type="evidence" value="ECO:0007669"/>
    <property type="project" value="TreeGrafter"/>
</dbReference>
<proteinExistence type="inferred from homology"/>
<evidence type="ECO:0000256" key="3">
    <source>
        <dbReference type="ARBA" id="ARBA00010532"/>
    </source>
</evidence>
<dbReference type="PANTHER" id="PTHR11923">
    <property type="entry name" value="SCAVENGER RECEPTOR CLASS B TYPE-1 SR-B1"/>
    <property type="match status" value="1"/>
</dbReference>
<dbReference type="GO" id="GO:0043654">
    <property type="term" value="P:recognition of apoptotic cell"/>
    <property type="evidence" value="ECO:0007669"/>
    <property type="project" value="TreeGrafter"/>
</dbReference>
<feature type="compositionally biased region" description="Polar residues" evidence="13">
    <location>
        <begin position="792"/>
        <end position="805"/>
    </location>
</feature>
<sequence length="805" mass="87493">MGGRSRARRAAVALGVTGLLCAVLGAVMIVVVPSLIRQQVLKVVPGDMRAALRCISSAHADRMCFCEAHVVASPQWVLRGASRRPGSPQEALLGQGTAWAPCLPGSGRNVRIDPSSLSFNMWKEIPVPFYLSVYFFDVLNPEEILRGEKPEVRERGPYVYREFRHKSNITFNSNDTVSFLEKRSFQFQPAKSQGSESDHIVLPNILVLGAAVMMENRPMSLKLLLTLAFSTLGERAFMNRTVGEIMWGYEDPLVHLINKYFPDMFPFKGKFGLFAGMNDSDSGLFTVFTGVRNFSRIHLVDKWNGLSKVSFWHSDQCNMINGTSGQMWAPFMTPESSLEFYSPEACRSMKLVYQEPRVFEGIPTYRFVAPKTLFANGSVYPPNEGFCPCLESGIQNVSTCRFGAPLFLSHPHFLNADPVLAEAVGGLHPSQEEHSLFLDVHPVTGIPMNCSVKLQLSLYIKAVRGIGVRELVTGIPMNCSVKLQLSLYIKAVRGIGQTGKIEPVVLPLLWFGESGAMEGETLQTFYTQLVLMPKVMHYAQYVLLALGGALLLVPIVFQARSQRRLLNHSFNKWAPAECQAVRPRANRPLLGEQPAGIPVAGDRRKPVVHGLEGEEQDLKVLPHPSSVSLPVVHGLEGEEQDLKVLPHPSSVSLPVHTGSSVPCSVPGASFLRMQQENPSPWIQVPTQGWAGAGGGGSVLTLRAPVLGRRPGRPPSGCAVRPLSVTLGAVESLAVCRLSLFGVLSPPSPAAPALQDFPPPWTCMAVSPGASRANGGSGAARPDRPPSPCTPLLQDSLSSQPASPPA</sequence>
<keyword evidence="8" id="KW-1015">Disulfide bond</keyword>
<evidence type="ECO:0000256" key="1">
    <source>
        <dbReference type="ARBA" id="ARBA00004189"/>
    </source>
</evidence>
<keyword evidence="16" id="KW-1185">Reference proteome</keyword>
<evidence type="ECO:0000256" key="7">
    <source>
        <dbReference type="ARBA" id="ARBA00023136"/>
    </source>
</evidence>
<dbReference type="PRINTS" id="PR01609">
    <property type="entry name" value="CD36FAMILY"/>
</dbReference>
<keyword evidence="4" id="KW-1003">Cell membrane</keyword>
<dbReference type="InterPro" id="IPR002159">
    <property type="entry name" value="CD36_fam"/>
</dbReference>
<accession>A0AA41MVG3</accession>
<dbReference type="GO" id="GO:0005044">
    <property type="term" value="F:scavenger receptor activity"/>
    <property type="evidence" value="ECO:0007669"/>
    <property type="project" value="TreeGrafter"/>
</dbReference>
<dbReference type="Proteomes" id="UP001166674">
    <property type="component" value="Unassembled WGS sequence"/>
</dbReference>
<dbReference type="GO" id="GO:0005737">
    <property type="term" value="C:cytoplasm"/>
    <property type="evidence" value="ECO:0007669"/>
    <property type="project" value="TreeGrafter"/>
</dbReference>
<dbReference type="PANTHER" id="PTHR11923:SF110">
    <property type="entry name" value="SCAVENGER RECEPTOR CLASS B MEMBER 1"/>
    <property type="match status" value="1"/>
</dbReference>
<keyword evidence="6 14" id="KW-1133">Transmembrane helix</keyword>
<evidence type="ECO:0000256" key="2">
    <source>
        <dbReference type="ARBA" id="ARBA00004651"/>
    </source>
</evidence>
<evidence type="ECO:0000256" key="10">
    <source>
        <dbReference type="ARBA" id="ARBA00023180"/>
    </source>
</evidence>
<evidence type="ECO:0000256" key="12">
    <source>
        <dbReference type="ARBA" id="ARBA00042244"/>
    </source>
</evidence>
<dbReference type="Pfam" id="PF01130">
    <property type="entry name" value="CD36"/>
    <property type="match status" value="2"/>
</dbReference>
<dbReference type="AlphaFoldDB" id="A0AA41MVG3"/>
<keyword evidence="7 14" id="KW-0472">Membrane</keyword>
<dbReference type="GO" id="GO:0034381">
    <property type="term" value="P:plasma lipoprotein particle clearance"/>
    <property type="evidence" value="ECO:0007669"/>
    <property type="project" value="TreeGrafter"/>
</dbReference>
<evidence type="ECO:0000256" key="14">
    <source>
        <dbReference type="SAM" id="Phobius"/>
    </source>
</evidence>
<dbReference type="GO" id="GO:0030169">
    <property type="term" value="F:low-density lipoprotein particle binding"/>
    <property type="evidence" value="ECO:0007669"/>
    <property type="project" value="TreeGrafter"/>
</dbReference>
<organism evidence="15 16">
    <name type="scientific">Sciurus carolinensis</name>
    <name type="common">Eastern gray squirrel</name>
    <dbReference type="NCBI Taxonomy" id="30640"/>
    <lineage>
        <taxon>Eukaryota</taxon>
        <taxon>Metazoa</taxon>
        <taxon>Chordata</taxon>
        <taxon>Craniata</taxon>
        <taxon>Vertebrata</taxon>
        <taxon>Euteleostomi</taxon>
        <taxon>Mammalia</taxon>
        <taxon>Eutheria</taxon>
        <taxon>Euarchontoglires</taxon>
        <taxon>Glires</taxon>
        <taxon>Rodentia</taxon>
        <taxon>Sciuromorpha</taxon>
        <taxon>Sciuridae</taxon>
        <taxon>Sciurinae</taxon>
        <taxon>Sciurini</taxon>
        <taxon>Sciurus</taxon>
    </lineage>
</organism>
<keyword evidence="9 15" id="KW-0675">Receptor</keyword>
<comment type="similarity">
    <text evidence="3">Belongs to the CD36 family.</text>
</comment>
<dbReference type="GO" id="GO:0033344">
    <property type="term" value="P:cholesterol efflux"/>
    <property type="evidence" value="ECO:0007669"/>
    <property type="project" value="TreeGrafter"/>
</dbReference>
<name>A0AA41MVG3_SCICA</name>
<keyword evidence="10" id="KW-0325">Glycoprotein</keyword>
<reference evidence="15" key="1">
    <citation type="submission" date="2020-03" db="EMBL/GenBank/DDBJ databases">
        <title>Studies in the Genomics of Life Span.</title>
        <authorList>
            <person name="Glass D."/>
        </authorList>
    </citation>
    <scope>NUCLEOTIDE SEQUENCE</scope>
    <source>
        <strain evidence="15">SUZIE</strain>
        <tissue evidence="15">Muscle</tissue>
    </source>
</reference>
<evidence type="ECO:0000256" key="5">
    <source>
        <dbReference type="ARBA" id="ARBA00022692"/>
    </source>
</evidence>
<dbReference type="EMBL" id="JAATJV010336900">
    <property type="protein sequence ID" value="MBZ3878797.1"/>
    <property type="molecule type" value="Genomic_DNA"/>
</dbReference>
<dbReference type="GO" id="GO:0005901">
    <property type="term" value="C:caveola"/>
    <property type="evidence" value="ECO:0007669"/>
    <property type="project" value="UniProtKB-SubCell"/>
</dbReference>
<evidence type="ECO:0000313" key="15">
    <source>
        <dbReference type="EMBL" id="MBZ3878797.1"/>
    </source>
</evidence>
<evidence type="ECO:0000256" key="6">
    <source>
        <dbReference type="ARBA" id="ARBA00022989"/>
    </source>
</evidence>
<evidence type="ECO:0000256" key="4">
    <source>
        <dbReference type="ARBA" id="ARBA00022475"/>
    </source>
</evidence>
<evidence type="ECO:0000256" key="9">
    <source>
        <dbReference type="ARBA" id="ARBA00023170"/>
    </source>
</evidence>
<keyword evidence="5 14" id="KW-0812">Transmembrane</keyword>
<gene>
    <name evidence="15" type="ORF">SUZIE_149735</name>
</gene>
<comment type="caution">
    <text evidence="15">The sequence shown here is derived from an EMBL/GenBank/DDBJ whole genome shotgun (WGS) entry which is preliminary data.</text>
</comment>
<comment type="subcellular location">
    <subcellularLocation>
        <location evidence="2">Cell membrane</location>
        <topology evidence="2">Multi-pass membrane protein</topology>
    </subcellularLocation>
    <subcellularLocation>
        <location evidence="1">Membrane</location>
        <location evidence="1">Caveola</location>
        <topology evidence="1">Multi-pass membrane protein</topology>
    </subcellularLocation>
</comment>
<dbReference type="GO" id="GO:0008289">
    <property type="term" value="F:lipid binding"/>
    <property type="evidence" value="ECO:0007669"/>
    <property type="project" value="TreeGrafter"/>
</dbReference>
<feature type="region of interest" description="Disordered" evidence="13">
    <location>
        <begin position="766"/>
        <end position="805"/>
    </location>
</feature>
<protein>
    <recommendedName>
        <fullName evidence="11">Scavenger receptor class B member 1</fullName>
    </recommendedName>
    <alternativeName>
        <fullName evidence="12">SR-BI</fullName>
    </alternativeName>
</protein>
<evidence type="ECO:0000313" key="16">
    <source>
        <dbReference type="Proteomes" id="UP001166674"/>
    </source>
</evidence>